<organism evidence="1">
    <name type="scientific">viral metagenome</name>
    <dbReference type="NCBI Taxonomy" id="1070528"/>
    <lineage>
        <taxon>unclassified sequences</taxon>
        <taxon>metagenomes</taxon>
        <taxon>organismal metagenomes</taxon>
    </lineage>
</organism>
<sequence length="77" mass="9492">MEDIIYLQEKYRDCMMKILNNQEISVVEREFYSESSNWYTNNNFKNIIDTLVWLTYSENEKKEILDNELDDYFKSNE</sequence>
<accession>A0A6C0BTU0</accession>
<evidence type="ECO:0000313" key="1">
    <source>
        <dbReference type="EMBL" id="QHS95452.1"/>
    </source>
</evidence>
<dbReference type="AlphaFoldDB" id="A0A6C0BTU0"/>
<name>A0A6C0BTU0_9ZZZZ</name>
<reference evidence="1" key="1">
    <citation type="journal article" date="2020" name="Nature">
        <title>Giant virus diversity and host interactions through global metagenomics.</title>
        <authorList>
            <person name="Schulz F."/>
            <person name="Roux S."/>
            <person name="Paez-Espino D."/>
            <person name="Jungbluth S."/>
            <person name="Walsh D.A."/>
            <person name="Denef V.J."/>
            <person name="McMahon K.D."/>
            <person name="Konstantinidis K.T."/>
            <person name="Eloe-Fadrosh E.A."/>
            <person name="Kyrpides N.C."/>
            <person name="Woyke T."/>
        </authorList>
    </citation>
    <scope>NUCLEOTIDE SEQUENCE</scope>
    <source>
        <strain evidence="1">GVMAG-M-3300018428-35</strain>
    </source>
</reference>
<dbReference type="EMBL" id="MN739251">
    <property type="protein sequence ID" value="QHS95452.1"/>
    <property type="molecule type" value="Genomic_DNA"/>
</dbReference>
<protein>
    <submittedName>
        <fullName evidence="1">Uncharacterized protein</fullName>
    </submittedName>
</protein>
<proteinExistence type="predicted"/>